<evidence type="ECO:0000256" key="4">
    <source>
        <dbReference type="ARBA" id="ARBA00022622"/>
    </source>
</evidence>
<evidence type="ECO:0000256" key="9">
    <source>
        <dbReference type="SAM" id="SignalP"/>
    </source>
</evidence>
<name>A0A1J0RBN2_9TRYP</name>
<reference evidence="11" key="1">
    <citation type="submission" date="2016-08" db="EMBL/GenBank/DDBJ databases">
        <title>VSG repertoire of Trypanosoma brucei EATRO 1125.</title>
        <authorList>
            <person name="Cross G.A."/>
        </authorList>
    </citation>
    <scope>NUCLEOTIDE SEQUENCE</scope>
    <source>
        <strain evidence="11">EATRO 1125</strain>
    </source>
</reference>
<keyword evidence="5 9" id="KW-0732">Signal</keyword>
<dbReference type="Pfam" id="PF13206">
    <property type="entry name" value="VSG_B"/>
    <property type="match status" value="1"/>
</dbReference>
<proteinExistence type="predicted"/>
<evidence type="ECO:0000256" key="1">
    <source>
        <dbReference type="ARBA" id="ARBA00002523"/>
    </source>
</evidence>
<feature type="domain" description="Trypanosome variant surface glycoprotein B-type N-terminal" evidence="10">
    <location>
        <begin position="88"/>
        <end position="344"/>
    </location>
</feature>
<evidence type="ECO:0000256" key="7">
    <source>
        <dbReference type="ARBA" id="ARBA00023180"/>
    </source>
</evidence>
<keyword evidence="4" id="KW-0336">GPI-anchor</keyword>
<feature type="chain" id="PRO_5012949757" evidence="9">
    <location>
        <begin position="26"/>
        <end position="396"/>
    </location>
</feature>
<evidence type="ECO:0000256" key="2">
    <source>
        <dbReference type="ARBA" id="ARBA00004609"/>
    </source>
</evidence>
<sequence>MSSKRQAAVLAFSIAMAVLSPPAEAASSDQLENAPAFMALCQILRQCQKSFDAPQDTEATAAAAAFKGILAAEHLASTNDTYVSEKIAAEVDGLQKALKPLPQNEAGLKARHLNNETVEKARAAKKTVDDAAQAIATDTAAANALLIEAITGDGKLSDPADDGAGYFTATNAAKMFGSEANNNQNCGETGTGDGSNSRNVGITLVSDLFCLCVRGSTWNKKVCHKSATTEATGSSNYDNSASHNANAYAAFIQKCSKRLKPVTPASLGAAVAAYNSQIGALAWNISSNHDDAGYIVGYAHAGNTGCTGPDSQVCVNYKSLLEKSDATAIPWQVKIGQAIDKLPSNAVVQEIKAGTQTLAHMNLTVWQIYYSALSQTATQVDHSPKLLDSKKFEENK</sequence>
<evidence type="ECO:0000256" key="6">
    <source>
        <dbReference type="ARBA" id="ARBA00023136"/>
    </source>
</evidence>
<dbReference type="GO" id="GO:0098552">
    <property type="term" value="C:side of membrane"/>
    <property type="evidence" value="ECO:0007669"/>
    <property type="project" value="UniProtKB-KW"/>
</dbReference>
<keyword evidence="3" id="KW-1003">Cell membrane</keyword>
<feature type="signal peptide" evidence="9">
    <location>
        <begin position="1"/>
        <end position="25"/>
    </location>
</feature>
<keyword evidence="7" id="KW-0325">Glycoprotein</keyword>
<organism evidence="11">
    <name type="scientific">Trypanosoma brucei</name>
    <dbReference type="NCBI Taxonomy" id="5691"/>
    <lineage>
        <taxon>Eukaryota</taxon>
        <taxon>Discoba</taxon>
        <taxon>Euglenozoa</taxon>
        <taxon>Kinetoplastea</taxon>
        <taxon>Metakinetoplastina</taxon>
        <taxon>Trypanosomatida</taxon>
        <taxon>Trypanosomatidae</taxon>
        <taxon>Trypanosoma</taxon>
    </lineage>
</organism>
<comment type="function">
    <text evidence="1">VSG forms a coat on the surface of the parasite. The trypanosome evades the immune response of the host by expressing a series of antigenically distinct VSGs from an estimated 1000 VSG genes.</text>
</comment>
<evidence type="ECO:0000313" key="11">
    <source>
        <dbReference type="EMBL" id="APD75212.1"/>
    </source>
</evidence>
<accession>A0A1J0RBN2</accession>
<evidence type="ECO:0000256" key="8">
    <source>
        <dbReference type="ARBA" id="ARBA00023288"/>
    </source>
</evidence>
<evidence type="ECO:0000256" key="5">
    <source>
        <dbReference type="ARBA" id="ARBA00022729"/>
    </source>
</evidence>
<dbReference type="VEuPathDB" id="TriTrypDB:Tb11.1490"/>
<dbReference type="EMBL" id="KX701256">
    <property type="protein sequence ID" value="APD75212.1"/>
    <property type="molecule type" value="Genomic_DNA"/>
</dbReference>
<evidence type="ECO:0000256" key="3">
    <source>
        <dbReference type="ARBA" id="ARBA00022475"/>
    </source>
</evidence>
<protein>
    <submittedName>
        <fullName evidence="11">Variant surface glycoprotein 1125.5055</fullName>
    </submittedName>
</protein>
<dbReference type="GO" id="GO:0005886">
    <property type="term" value="C:plasma membrane"/>
    <property type="evidence" value="ECO:0007669"/>
    <property type="project" value="UniProtKB-SubCell"/>
</dbReference>
<keyword evidence="8" id="KW-0449">Lipoprotein</keyword>
<dbReference type="AlphaFoldDB" id="A0A1J0RBN2"/>
<comment type="subcellular location">
    <subcellularLocation>
        <location evidence="2">Cell membrane</location>
        <topology evidence="2">Lipid-anchor</topology>
        <topology evidence="2">GPI-anchor</topology>
    </subcellularLocation>
</comment>
<evidence type="ECO:0000259" key="10">
    <source>
        <dbReference type="Pfam" id="PF13206"/>
    </source>
</evidence>
<dbReference type="InterPro" id="IPR025932">
    <property type="entry name" value="Trypano_VSG_B_N_dom"/>
</dbReference>
<dbReference type="VEuPathDB" id="TriTrypDB:Tb427_000132200"/>
<keyword evidence="6" id="KW-0472">Membrane</keyword>